<name>A0A8S9IXI4_BRACR</name>
<gene>
    <name evidence="2" type="ORF">F2Q70_00004164</name>
</gene>
<evidence type="ECO:0000313" key="2">
    <source>
        <dbReference type="EMBL" id="KAF2574465.1"/>
    </source>
</evidence>
<accession>A0A8S9IXI4</accession>
<sequence>MTGTRLLDELAKAVRSLVLLFQSNYVRLDPRNGGFLTFLRLRKSTLEYMIEEDEQQGSGEPRRVEEAGIDDPTSTSIDTNIYREITVEDLLELEDREQLGYLDSSREVTMEDCLELEEWLEDMGQNSEKKLDDDQHTTRKDLETSPKASIDRHLPPDIDRHCQPDTDRQHPPDIDRCTLLDKPSGCIVEMEPIWERMHKFEASHLAVRKHLRPHICAEEAAESPIPPDLSLHQDLKIGIVDGSTKCTKDYSHSHSQSFEQNDTVAESSIGTVAASLASRVSIERYLTVSIDAHHQRVEMRSVEGYVRQNQLSSGLDGLVDKLRMFSGSGTFWRTLMILEPFEELNCPDASDFSYGWKPSHSYARFTEEWYVCLPRGSCRGDKGMSIDDTALVSIDGDP</sequence>
<organism evidence="2">
    <name type="scientific">Brassica cretica</name>
    <name type="common">Mustard</name>
    <dbReference type="NCBI Taxonomy" id="69181"/>
    <lineage>
        <taxon>Eukaryota</taxon>
        <taxon>Viridiplantae</taxon>
        <taxon>Streptophyta</taxon>
        <taxon>Embryophyta</taxon>
        <taxon>Tracheophyta</taxon>
        <taxon>Spermatophyta</taxon>
        <taxon>Magnoliopsida</taxon>
        <taxon>eudicotyledons</taxon>
        <taxon>Gunneridae</taxon>
        <taxon>Pentapetalae</taxon>
        <taxon>rosids</taxon>
        <taxon>malvids</taxon>
        <taxon>Brassicales</taxon>
        <taxon>Brassicaceae</taxon>
        <taxon>Brassiceae</taxon>
        <taxon>Brassica</taxon>
    </lineage>
</organism>
<dbReference type="EMBL" id="QGKY02001015">
    <property type="protein sequence ID" value="KAF2574465.1"/>
    <property type="molecule type" value="Genomic_DNA"/>
</dbReference>
<dbReference type="AlphaFoldDB" id="A0A8S9IXI4"/>
<protein>
    <submittedName>
        <fullName evidence="2">Uncharacterized protein</fullName>
    </submittedName>
</protein>
<feature type="region of interest" description="Disordered" evidence="1">
    <location>
        <begin position="51"/>
        <end position="76"/>
    </location>
</feature>
<proteinExistence type="predicted"/>
<comment type="caution">
    <text evidence="2">The sequence shown here is derived from an EMBL/GenBank/DDBJ whole genome shotgun (WGS) entry which is preliminary data.</text>
</comment>
<reference evidence="2" key="1">
    <citation type="submission" date="2019-12" db="EMBL/GenBank/DDBJ databases">
        <title>Genome sequencing and annotation of Brassica cretica.</title>
        <authorList>
            <person name="Studholme D.J."/>
            <person name="Sarris P.F."/>
        </authorList>
    </citation>
    <scope>NUCLEOTIDE SEQUENCE</scope>
    <source>
        <strain evidence="2">PFS-102/07</strain>
        <tissue evidence="2">Leaf</tissue>
    </source>
</reference>
<evidence type="ECO:0000256" key="1">
    <source>
        <dbReference type="SAM" id="MobiDB-lite"/>
    </source>
</evidence>
<feature type="region of interest" description="Disordered" evidence="1">
    <location>
        <begin position="127"/>
        <end position="157"/>
    </location>
</feature>